<name>A0ABV7KUK6_9PROT</name>
<dbReference type="PROSITE" id="PS51987">
    <property type="entry name" value="GS_CATALYTIC"/>
    <property type="match status" value="1"/>
</dbReference>
<keyword evidence="11" id="KW-1185">Reference proteome</keyword>
<dbReference type="Proteomes" id="UP001595528">
    <property type="component" value="Unassembled WGS sequence"/>
</dbReference>
<proteinExistence type="inferred from homology"/>
<organism evidence="10 11">
    <name type="scientific">Marinibaculum pumilum</name>
    <dbReference type="NCBI Taxonomy" id="1766165"/>
    <lineage>
        <taxon>Bacteria</taxon>
        <taxon>Pseudomonadati</taxon>
        <taxon>Pseudomonadota</taxon>
        <taxon>Alphaproteobacteria</taxon>
        <taxon>Rhodospirillales</taxon>
        <taxon>Rhodospirillaceae</taxon>
        <taxon>Marinibaculum</taxon>
    </lineage>
</organism>
<evidence type="ECO:0000256" key="7">
    <source>
        <dbReference type="PROSITE-ProRule" id="PRU01331"/>
    </source>
</evidence>
<dbReference type="PANTHER" id="PTHR43785:SF12">
    <property type="entry name" value="TYPE-1 GLUTAMINE SYNTHETASE 2"/>
    <property type="match status" value="1"/>
</dbReference>
<gene>
    <name evidence="10" type="ORF">ACFOGJ_01925</name>
</gene>
<dbReference type="RefSeq" id="WP_379897714.1">
    <property type="nucleotide sequence ID" value="NZ_JBHRTR010000005.1"/>
</dbReference>
<evidence type="ECO:0000256" key="6">
    <source>
        <dbReference type="ARBA" id="ARBA00023231"/>
    </source>
</evidence>
<dbReference type="InterPro" id="IPR036651">
    <property type="entry name" value="Gln_synt_N_sf"/>
</dbReference>
<evidence type="ECO:0000256" key="5">
    <source>
        <dbReference type="ARBA" id="ARBA00022840"/>
    </source>
</evidence>
<evidence type="ECO:0000256" key="1">
    <source>
        <dbReference type="ARBA" id="ARBA00001946"/>
    </source>
</evidence>
<evidence type="ECO:0000259" key="9">
    <source>
        <dbReference type="PROSITE" id="PS51987"/>
    </source>
</evidence>
<evidence type="ECO:0000313" key="10">
    <source>
        <dbReference type="EMBL" id="MFC3225970.1"/>
    </source>
</evidence>
<dbReference type="EMBL" id="JBHRTR010000005">
    <property type="protein sequence ID" value="MFC3225970.1"/>
    <property type="molecule type" value="Genomic_DNA"/>
</dbReference>
<sequence length="443" mass="46702">MLAANHDGEWVMVSTCDLAGVVRGKAVPWRDLPGRLKSGIGWVPANQTIDPFGGIPADAPYGALGDLRLIPVPETGVRIGGDGAPSQVLMLSDIVETDGSPWAACPRRFLADALAALQAEFGLTMLAAFEQEFTLSGLPGDTASFAFRSFEMVAPLADRIEAWASRAGLPLEQLLPEYGGMQYEITMKPAEGLAAADQTVLLRELVIAAARVDGMKASFSPKPSADGIGNGVHIHFSFRDRDGRPATGSGLLDDPAGPVSPLAGSFCAGIIRHMPALCALTAPSPPSYLRLVPHSWSAAYNSFGYRDREAGLRISPVLTMPGMDPAEQANMEYRAADACASPYIALGALVRAGLEGLRTGLQTPPLTAADPEQMSAAERQATPLVRLPDSLEAALEALQSDRAANGWLAPGQRQAFFAMKRQEAKAAAGMTSAALCTRYAGIY</sequence>
<evidence type="ECO:0000313" key="11">
    <source>
        <dbReference type="Proteomes" id="UP001595528"/>
    </source>
</evidence>
<feature type="domain" description="GS catalytic" evidence="9">
    <location>
        <begin position="106"/>
        <end position="443"/>
    </location>
</feature>
<comment type="caution">
    <text evidence="10">The sequence shown here is derived from an EMBL/GenBank/DDBJ whole genome shotgun (WGS) entry which is preliminary data.</text>
</comment>
<dbReference type="InterPro" id="IPR014746">
    <property type="entry name" value="Gln_synth/guanido_kin_cat_dom"/>
</dbReference>
<dbReference type="SUPFAM" id="SSF55931">
    <property type="entry name" value="Glutamine synthetase/guanido kinase"/>
    <property type="match status" value="1"/>
</dbReference>
<keyword evidence="6" id="KW-0535">Nitrogen fixation</keyword>
<dbReference type="PANTHER" id="PTHR43785">
    <property type="entry name" value="GAMMA-GLUTAMYLPUTRESCINE SYNTHETASE"/>
    <property type="match status" value="1"/>
</dbReference>
<dbReference type="Pfam" id="PF16952">
    <property type="entry name" value="Gln-synt_N_2"/>
    <property type="match status" value="1"/>
</dbReference>
<comment type="cofactor">
    <cofactor evidence="1">
        <name>Mg(2+)</name>
        <dbReference type="ChEBI" id="CHEBI:18420"/>
    </cofactor>
</comment>
<comment type="function">
    <text evidence="2">Catalyzes the ATP-dependent biosynthesis of glutamine from glutamate and ammonia.</text>
</comment>
<keyword evidence="5" id="KW-0067">ATP-binding</keyword>
<dbReference type="Gene3D" id="3.30.590.10">
    <property type="entry name" value="Glutamine synthetase/guanido kinase, catalytic domain"/>
    <property type="match status" value="1"/>
</dbReference>
<dbReference type="Gene3D" id="3.10.20.70">
    <property type="entry name" value="Glutamine synthetase, N-terminal domain"/>
    <property type="match status" value="1"/>
</dbReference>
<evidence type="ECO:0000256" key="8">
    <source>
        <dbReference type="RuleBase" id="RU000384"/>
    </source>
</evidence>
<reference evidence="11" key="1">
    <citation type="journal article" date="2019" name="Int. J. Syst. Evol. Microbiol.">
        <title>The Global Catalogue of Microorganisms (GCM) 10K type strain sequencing project: providing services to taxonomists for standard genome sequencing and annotation.</title>
        <authorList>
            <consortium name="The Broad Institute Genomics Platform"/>
            <consortium name="The Broad Institute Genome Sequencing Center for Infectious Disease"/>
            <person name="Wu L."/>
            <person name="Ma J."/>
        </authorList>
    </citation>
    <scope>NUCLEOTIDE SEQUENCE [LARGE SCALE GENOMIC DNA]</scope>
    <source>
        <strain evidence="11">KCTC 42964</strain>
    </source>
</reference>
<dbReference type="InterPro" id="IPR008146">
    <property type="entry name" value="Gln_synth_cat_dom"/>
</dbReference>
<accession>A0ABV7KUK6</accession>
<dbReference type="SMART" id="SM01230">
    <property type="entry name" value="Gln-synt_C"/>
    <property type="match status" value="1"/>
</dbReference>
<evidence type="ECO:0000256" key="4">
    <source>
        <dbReference type="ARBA" id="ARBA00022741"/>
    </source>
</evidence>
<dbReference type="InterPro" id="IPR008147">
    <property type="entry name" value="Gln_synt_N"/>
</dbReference>
<evidence type="ECO:0000256" key="3">
    <source>
        <dbReference type="ARBA" id="ARBA00022598"/>
    </source>
</evidence>
<comment type="similarity">
    <text evidence="7 8">Belongs to the glutamine synthetase family.</text>
</comment>
<keyword evidence="3" id="KW-0436">Ligase</keyword>
<evidence type="ECO:0000256" key="2">
    <source>
        <dbReference type="ARBA" id="ARBA00003117"/>
    </source>
</evidence>
<dbReference type="Pfam" id="PF00120">
    <property type="entry name" value="Gln-synt_C"/>
    <property type="match status" value="1"/>
</dbReference>
<keyword evidence="4" id="KW-0547">Nucleotide-binding</keyword>
<protein>
    <submittedName>
        <fullName evidence="10">Glutamine synthetase</fullName>
    </submittedName>
</protein>